<accession>A0A8E1QVZ1</accession>
<feature type="region of interest" description="Disordered" evidence="3">
    <location>
        <begin position="617"/>
        <end position="636"/>
    </location>
</feature>
<dbReference type="AlphaFoldDB" id="A0A8E1QVZ1"/>
<dbReference type="Pfam" id="PF18283">
    <property type="entry name" value="CBM77"/>
    <property type="match status" value="1"/>
</dbReference>
<dbReference type="GO" id="GO:0030570">
    <property type="term" value="F:pectate lyase activity"/>
    <property type="evidence" value="ECO:0007669"/>
    <property type="project" value="InterPro"/>
</dbReference>
<dbReference type="GO" id="GO:0000272">
    <property type="term" value="P:polysaccharide catabolic process"/>
    <property type="evidence" value="ECO:0007669"/>
    <property type="project" value="UniProtKB-KW"/>
</dbReference>
<dbReference type="Proteomes" id="UP000036951">
    <property type="component" value="Unassembled WGS sequence"/>
</dbReference>
<dbReference type="InterPro" id="IPR041253">
    <property type="entry name" value="CBM77"/>
</dbReference>
<dbReference type="EMBL" id="LFQU01000036">
    <property type="protein sequence ID" value="KOO67310.1"/>
    <property type="molecule type" value="Genomic_DNA"/>
</dbReference>
<keyword evidence="2" id="KW-0119">Carbohydrate metabolism</keyword>
<dbReference type="InterPro" id="IPR045032">
    <property type="entry name" value="PEL"/>
</dbReference>
<protein>
    <recommendedName>
        <fullName evidence="4">Pectate lyase domain-containing protein</fullName>
    </recommendedName>
</protein>
<evidence type="ECO:0000256" key="1">
    <source>
        <dbReference type="ARBA" id="ARBA00023239"/>
    </source>
</evidence>
<dbReference type="InterPro" id="IPR002022">
    <property type="entry name" value="Pec_lyase"/>
</dbReference>
<evidence type="ECO:0000256" key="2">
    <source>
        <dbReference type="RuleBase" id="RU361173"/>
    </source>
</evidence>
<feature type="compositionally biased region" description="Gly residues" evidence="3">
    <location>
        <begin position="623"/>
        <end position="633"/>
    </location>
</feature>
<dbReference type="PANTHER" id="PTHR31683:SF18">
    <property type="entry name" value="PECTATE LYASE 21-RELATED"/>
    <property type="match status" value="1"/>
</dbReference>
<dbReference type="SUPFAM" id="SSF51126">
    <property type="entry name" value="Pectin lyase-like"/>
    <property type="match status" value="1"/>
</dbReference>
<comment type="similarity">
    <text evidence="2">Belongs to the polysaccharide lyase 1 family.</text>
</comment>
<keyword evidence="6" id="KW-1185">Reference proteome</keyword>
<reference evidence="5 6" key="1">
    <citation type="submission" date="2015-06" db="EMBL/GenBank/DDBJ databases">
        <title>Prevotella sp. 109, sp. nov., a novel member of the family Prevotellaceae isolated from human faeces.</title>
        <authorList>
            <person name="Shkoporov A.N."/>
            <person name="Chaplin A.V."/>
            <person name="Kafarskaia L.I."/>
            <person name="Efimov B.A."/>
        </authorList>
    </citation>
    <scope>NUCLEOTIDE SEQUENCE [LARGE SCALE GENOMIC DNA]</scope>
    <source>
        <strain evidence="5 6">109</strain>
    </source>
</reference>
<dbReference type="PANTHER" id="PTHR31683">
    <property type="entry name" value="PECTATE LYASE 18-RELATED"/>
    <property type="match status" value="1"/>
</dbReference>
<sequence length="759" mass="83476">MISVEKEGEGTTPEPTTDHSVSLNSQNNQMRLTLTNNDIKYYNTDEVKVSIDRANGIVNISPVNGTWTDAYTKTVKNISFAKAEDSGSEGDIDNPEGKVKILESKGWHESAFVKWEPFADASSYIVYVKGGQYEEYTKLDDQLVRNYGTYGRADATGLIAADNYSFKIVPVIEEKEQDAAANEVTGIKVINYKREGFCFLNGNTPGAYNADGTLKANARVIYVTANTAKTVTCPVIGDKEQTYTGLQAILNAYQKGKETRPLCVRIIGMIKDTDMDALLSNEGLQIKGKNNSVEMNITIEGIGEDATINGFGFLLRNAVNVELRNFGILNFMDDGVSLDTDNKYCWIHNLDLFYGQAGGDSDQAKGDGTIDIKGDSQYITVSSNHFFDSGKSSLCGMTSESGPNYISYNNNWFDHCDSRMPRIRTMSVHVWNNYFDGISKYGVGATSGSNVFVESNYFRATKCPMLISKQGSDISSDPKGTFSGEDGGMIKSFDNIMTEKTQYYKYVTYQEDNVQFDAYEAKTRDEQVPQDIKTLQGATSYNNFDTDASLMYDYEPVEAANVPSEVTGWYGAGRMNHGDFKWTFNNSIDDTDYNVNKELKEAVTNYKSSLIGIFGDENASSGETGGGETGGEPGDTETPVEGEIICDFTNSTPSNSAITMTGTKENYRKEDTIIDGVTYTNSLKMESGTEISFSTTEKMTLTIYFGSSSTKYNIKVDDVKIEGDSSSKSLTTTIEQGSHKITKADSCTIALIKLTPIAE</sequence>
<comment type="caution">
    <text evidence="5">The sequence shown here is derived from an EMBL/GenBank/DDBJ whole genome shotgun (WGS) entry which is preliminary data.</text>
</comment>
<evidence type="ECO:0000259" key="4">
    <source>
        <dbReference type="SMART" id="SM00656"/>
    </source>
</evidence>
<name>A0A8E1QVZ1_9BACT</name>
<evidence type="ECO:0000313" key="5">
    <source>
        <dbReference type="EMBL" id="KOO67310.1"/>
    </source>
</evidence>
<dbReference type="Gene3D" id="2.160.20.10">
    <property type="entry name" value="Single-stranded right-handed beta-helix, Pectin lyase-like"/>
    <property type="match status" value="1"/>
</dbReference>
<keyword evidence="2" id="KW-0624">Polysaccharide degradation</keyword>
<organism evidence="5 6">
    <name type="scientific">Xylanibacter rarus</name>
    <dbReference type="NCBI Taxonomy" id="1676614"/>
    <lineage>
        <taxon>Bacteria</taxon>
        <taxon>Pseudomonadati</taxon>
        <taxon>Bacteroidota</taxon>
        <taxon>Bacteroidia</taxon>
        <taxon>Bacteroidales</taxon>
        <taxon>Prevotellaceae</taxon>
        <taxon>Xylanibacter</taxon>
    </lineage>
</organism>
<dbReference type="SMART" id="SM00656">
    <property type="entry name" value="Amb_all"/>
    <property type="match status" value="1"/>
</dbReference>
<gene>
    <name evidence="5" type="ORF">ACU52_12960</name>
</gene>
<evidence type="ECO:0000256" key="3">
    <source>
        <dbReference type="SAM" id="MobiDB-lite"/>
    </source>
</evidence>
<feature type="compositionally biased region" description="Polar residues" evidence="3">
    <location>
        <begin position="18"/>
        <end position="28"/>
    </location>
</feature>
<dbReference type="Pfam" id="PF00544">
    <property type="entry name" value="Pectate_lyase_4"/>
    <property type="match status" value="1"/>
</dbReference>
<keyword evidence="1 2" id="KW-0456">Lyase</keyword>
<feature type="region of interest" description="Disordered" evidence="3">
    <location>
        <begin position="1"/>
        <end position="28"/>
    </location>
</feature>
<evidence type="ECO:0000313" key="6">
    <source>
        <dbReference type="Proteomes" id="UP000036951"/>
    </source>
</evidence>
<dbReference type="InterPro" id="IPR012334">
    <property type="entry name" value="Pectin_lyas_fold"/>
</dbReference>
<comment type="subcellular location">
    <subcellularLocation>
        <location evidence="2">Secreted</location>
    </subcellularLocation>
</comment>
<feature type="domain" description="Pectate lyase" evidence="4">
    <location>
        <begin position="269"/>
        <end position="464"/>
    </location>
</feature>
<keyword evidence="2" id="KW-0964">Secreted</keyword>
<dbReference type="GO" id="GO:0005576">
    <property type="term" value="C:extracellular region"/>
    <property type="evidence" value="ECO:0007669"/>
    <property type="project" value="UniProtKB-SubCell"/>
</dbReference>
<proteinExistence type="inferred from homology"/>
<dbReference type="InterPro" id="IPR011050">
    <property type="entry name" value="Pectin_lyase_fold/virulence"/>
</dbReference>